<gene>
    <name evidence="9" type="ORF">ACMD2_18793</name>
</gene>
<dbReference type="GO" id="GO:0010143">
    <property type="term" value="P:cutin biosynthetic process"/>
    <property type="evidence" value="ECO:0007669"/>
    <property type="project" value="TreeGrafter"/>
</dbReference>
<dbReference type="PANTHER" id="PTHR15486">
    <property type="entry name" value="ANCIENT UBIQUITOUS PROTEIN"/>
    <property type="match status" value="1"/>
</dbReference>
<dbReference type="Pfam" id="PF23270">
    <property type="entry name" value="HAD_RAM2_N"/>
    <property type="match status" value="1"/>
</dbReference>
<comment type="similarity">
    <text evidence="2">Belongs to the GPAT/DAPAT family.</text>
</comment>
<evidence type="ECO:0000313" key="9">
    <source>
        <dbReference type="EMBL" id="OAY82185.1"/>
    </source>
</evidence>
<dbReference type="AlphaFoldDB" id="A0A199VZU0"/>
<evidence type="ECO:0000259" key="8">
    <source>
        <dbReference type="SMART" id="SM00563"/>
    </source>
</evidence>
<keyword evidence="6 7" id="KW-0472">Membrane</keyword>
<evidence type="ECO:0000256" key="4">
    <source>
        <dbReference type="ARBA" id="ARBA00022692"/>
    </source>
</evidence>
<dbReference type="InterPro" id="IPR002123">
    <property type="entry name" value="Plipid/glycerol_acylTrfase"/>
</dbReference>
<dbReference type="SUPFAM" id="SSF69593">
    <property type="entry name" value="Glycerol-3-phosphate (1)-acyltransferase"/>
    <property type="match status" value="1"/>
</dbReference>
<accession>A0A199VZU0</accession>
<feature type="domain" description="Phospholipid/glycerol acyltransferase" evidence="8">
    <location>
        <begin position="243"/>
        <end position="344"/>
    </location>
</feature>
<dbReference type="EMBL" id="LSRQ01000538">
    <property type="protein sequence ID" value="OAY82185.1"/>
    <property type="molecule type" value="Genomic_DNA"/>
</dbReference>
<dbReference type="InterPro" id="IPR056462">
    <property type="entry name" value="HAD_RAM2/GPAT1-8"/>
</dbReference>
<dbReference type="GO" id="GO:0090447">
    <property type="term" value="F:glycerol-3-phosphate 2-O-acyltransferase activity"/>
    <property type="evidence" value="ECO:0007669"/>
    <property type="project" value="TreeGrafter"/>
</dbReference>
<reference evidence="9 10" key="1">
    <citation type="journal article" date="2016" name="DNA Res.">
        <title>The draft genome of MD-2 pineapple using hybrid error correction of long reads.</title>
        <authorList>
            <person name="Redwan R.M."/>
            <person name="Saidin A."/>
            <person name="Kumar S.V."/>
        </authorList>
    </citation>
    <scope>NUCLEOTIDE SEQUENCE [LARGE SCALE GENOMIC DNA]</scope>
    <source>
        <strain evidence="10">cv. MD2</strain>
        <tissue evidence="9">Leaf</tissue>
    </source>
</reference>
<dbReference type="Pfam" id="PF01553">
    <property type="entry name" value="Acyltransferase"/>
    <property type="match status" value="1"/>
</dbReference>
<dbReference type="GO" id="GO:0016791">
    <property type="term" value="F:phosphatase activity"/>
    <property type="evidence" value="ECO:0007669"/>
    <property type="project" value="TreeGrafter"/>
</dbReference>
<evidence type="ECO:0000256" key="5">
    <source>
        <dbReference type="ARBA" id="ARBA00022989"/>
    </source>
</evidence>
<keyword evidence="3 9" id="KW-0808">Transferase</keyword>
<evidence type="ECO:0000256" key="7">
    <source>
        <dbReference type="SAM" id="Phobius"/>
    </source>
</evidence>
<keyword evidence="9" id="KW-0012">Acyltransferase</keyword>
<protein>
    <submittedName>
        <fullName evidence="9">Glycerol-3-phosphate acyltransferase 1</fullName>
    </submittedName>
</protein>
<dbReference type="Proteomes" id="UP000092600">
    <property type="component" value="Unassembled WGS sequence"/>
</dbReference>
<dbReference type="PANTHER" id="PTHR15486:SF0">
    <property type="entry name" value="GLYCEROL-3-PHOSPHATE ACYLTRANSFERASE 1"/>
    <property type="match status" value="1"/>
</dbReference>
<comment type="subcellular location">
    <subcellularLocation>
        <location evidence="1">Membrane</location>
        <topology evidence="1">Multi-pass membrane protein</topology>
    </subcellularLocation>
</comment>
<evidence type="ECO:0000256" key="2">
    <source>
        <dbReference type="ARBA" id="ARBA00007937"/>
    </source>
</evidence>
<dbReference type="GO" id="GO:0016020">
    <property type="term" value="C:membrane"/>
    <property type="evidence" value="ECO:0007669"/>
    <property type="project" value="UniProtKB-SubCell"/>
</dbReference>
<feature type="transmembrane region" description="Helical" evidence="7">
    <location>
        <begin position="36"/>
        <end position="64"/>
    </location>
</feature>
<evidence type="ECO:0000256" key="1">
    <source>
        <dbReference type="ARBA" id="ARBA00004141"/>
    </source>
</evidence>
<sequence length="434" mass="48192">MQATADLFSVLSCVQSHTLVCDFHGALLRSTSPFPFFMLVAFEGGGLLRALLLLLCFPLVWALGQNGELGLRLMAFVTFFGLRRKDMELFYLENLHLHGYEVVVTSMPRVMVEGFLEEYLHVDRVVAPELHVLRALKSFSEKQKQMWSREPSNPHDHLFLSHSKEGYVVNNDDDAVLPREKYPKPVPPTPFAMTALLVFLPLGLTLSFIRIMLGVVPYKFSYMIGAATRKSMVGAAAAGSKGAAFVLTHRTLLDPVMLSVALQRPVPAVTYSLSRVSELISPVRTVRLTRDRARDAETMRRLLAEGDLAVCPEGTTCREPYLLRFSPLFAELADAVEPAAVDARGGWLYGTTASGHKWLDPVVFLMNPAPAYRIAFLGRLPTEMTRAGGWTAAEVANRVQRQLADALGFECTGLTRRDKYLILAGNEGQVVYFP</sequence>
<evidence type="ECO:0000313" key="10">
    <source>
        <dbReference type="Proteomes" id="UP000092600"/>
    </source>
</evidence>
<evidence type="ECO:0000256" key="3">
    <source>
        <dbReference type="ARBA" id="ARBA00022679"/>
    </source>
</evidence>
<feature type="transmembrane region" description="Helical" evidence="7">
    <location>
        <begin position="191"/>
        <end position="213"/>
    </location>
</feature>
<dbReference type="STRING" id="4615.A0A199VZU0"/>
<comment type="caution">
    <text evidence="9">The sequence shown here is derived from an EMBL/GenBank/DDBJ whole genome shotgun (WGS) entry which is preliminary data.</text>
</comment>
<dbReference type="SMART" id="SM00563">
    <property type="entry name" value="PlsC"/>
    <property type="match status" value="1"/>
</dbReference>
<keyword evidence="5 7" id="KW-1133">Transmembrane helix</keyword>
<evidence type="ECO:0000256" key="6">
    <source>
        <dbReference type="ARBA" id="ARBA00023136"/>
    </source>
</evidence>
<proteinExistence type="inferred from homology"/>
<organism evidence="9 10">
    <name type="scientific">Ananas comosus</name>
    <name type="common">Pineapple</name>
    <name type="synonym">Ananas ananas</name>
    <dbReference type="NCBI Taxonomy" id="4615"/>
    <lineage>
        <taxon>Eukaryota</taxon>
        <taxon>Viridiplantae</taxon>
        <taxon>Streptophyta</taxon>
        <taxon>Embryophyta</taxon>
        <taxon>Tracheophyta</taxon>
        <taxon>Spermatophyta</taxon>
        <taxon>Magnoliopsida</taxon>
        <taxon>Liliopsida</taxon>
        <taxon>Poales</taxon>
        <taxon>Bromeliaceae</taxon>
        <taxon>Bromelioideae</taxon>
        <taxon>Ananas</taxon>
    </lineage>
</organism>
<name>A0A199VZU0_ANACO</name>
<keyword evidence="4 7" id="KW-0812">Transmembrane</keyword>